<protein>
    <submittedName>
        <fullName evidence="3">Unannotated protein</fullName>
    </submittedName>
</protein>
<dbReference type="Gene3D" id="1.10.357.10">
    <property type="entry name" value="Tetracycline Repressor, domain 2"/>
    <property type="match status" value="1"/>
</dbReference>
<dbReference type="PROSITE" id="PS50977">
    <property type="entry name" value="HTH_TETR_2"/>
    <property type="match status" value="1"/>
</dbReference>
<reference evidence="3" key="1">
    <citation type="submission" date="2020-05" db="EMBL/GenBank/DDBJ databases">
        <authorList>
            <person name="Chiriac C."/>
            <person name="Salcher M."/>
            <person name="Ghai R."/>
            <person name="Kavagutti S V."/>
        </authorList>
    </citation>
    <scope>NUCLEOTIDE SEQUENCE</scope>
</reference>
<feature type="domain" description="HTH tetR-type" evidence="2">
    <location>
        <begin position="18"/>
        <end position="77"/>
    </location>
</feature>
<dbReference type="InterPro" id="IPR050624">
    <property type="entry name" value="HTH-type_Tx_Regulator"/>
</dbReference>
<dbReference type="PANTHER" id="PTHR43479:SF11">
    <property type="entry name" value="ACREF_ENVCD OPERON REPRESSOR-RELATED"/>
    <property type="match status" value="1"/>
</dbReference>
<dbReference type="InterPro" id="IPR009057">
    <property type="entry name" value="Homeodomain-like_sf"/>
</dbReference>
<keyword evidence="1" id="KW-0238">DNA-binding</keyword>
<dbReference type="PRINTS" id="PR00455">
    <property type="entry name" value="HTHTETR"/>
</dbReference>
<name>A0A6J7P8F9_9ZZZZ</name>
<dbReference type="EMBL" id="CAFBOG010000283">
    <property type="protein sequence ID" value="CAB4999473.1"/>
    <property type="molecule type" value="Genomic_DNA"/>
</dbReference>
<proteinExistence type="predicted"/>
<dbReference type="PANTHER" id="PTHR43479">
    <property type="entry name" value="ACREF/ENVCD OPERON REPRESSOR-RELATED"/>
    <property type="match status" value="1"/>
</dbReference>
<evidence type="ECO:0000259" key="2">
    <source>
        <dbReference type="PROSITE" id="PS50977"/>
    </source>
</evidence>
<gene>
    <name evidence="3" type="ORF">UFOPK3914_02048</name>
</gene>
<accession>A0A6J7P8F9</accession>
<dbReference type="Pfam" id="PF00440">
    <property type="entry name" value="TetR_N"/>
    <property type="match status" value="1"/>
</dbReference>
<evidence type="ECO:0000313" key="3">
    <source>
        <dbReference type="EMBL" id="CAB4999473.1"/>
    </source>
</evidence>
<dbReference type="GO" id="GO:0003677">
    <property type="term" value="F:DNA binding"/>
    <property type="evidence" value="ECO:0007669"/>
    <property type="project" value="UniProtKB-KW"/>
</dbReference>
<dbReference type="InterPro" id="IPR001647">
    <property type="entry name" value="HTH_TetR"/>
</dbReference>
<evidence type="ECO:0000256" key="1">
    <source>
        <dbReference type="ARBA" id="ARBA00023125"/>
    </source>
</evidence>
<dbReference type="SUPFAM" id="SSF46689">
    <property type="entry name" value="Homeodomain-like"/>
    <property type="match status" value="1"/>
</dbReference>
<sequence>MAIADPSPPLTRGHKKKARTRQLLLDTALEVLAEQGEGFTVADLASRAGVSHGTFYNYFSDRDQLIEALVPLIVIRFAERMADEVTEADPAARFAHITANGFDLAIREPDTVRVALSIDAVQRGLLADGPLAYFRQDLADGYKTGRFIGTLDEGTVDLVLGTLLFAARRIVDGDHTVAYRRSILSRLLQALGIEANEAAKIAAAAVAETT</sequence>
<dbReference type="AlphaFoldDB" id="A0A6J7P8F9"/>
<organism evidence="3">
    <name type="scientific">freshwater metagenome</name>
    <dbReference type="NCBI Taxonomy" id="449393"/>
    <lineage>
        <taxon>unclassified sequences</taxon>
        <taxon>metagenomes</taxon>
        <taxon>ecological metagenomes</taxon>
    </lineage>
</organism>